<sequence>MCTYLCISLFKKQARFILGLGWTLVSVERHACRRMDSDFRGVDVHLFMLHT</sequence>
<protein>
    <submittedName>
        <fullName evidence="1">Uncharacterized protein</fullName>
    </submittedName>
</protein>
<organism evidence="1">
    <name type="scientific">Anguilla anguilla</name>
    <name type="common">European freshwater eel</name>
    <name type="synonym">Muraena anguilla</name>
    <dbReference type="NCBI Taxonomy" id="7936"/>
    <lineage>
        <taxon>Eukaryota</taxon>
        <taxon>Metazoa</taxon>
        <taxon>Chordata</taxon>
        <taxon>Craniata</taxon>
        <taxon>Vertebrata</taxon>
        <taxon>Euteleostomi</taxon>
        <taxon>Actinopterygii</taxon>
        <taxon>Neopterygii</taxon>
        <taxon>Teleostei</taxon>
        <taxon>Anguilliformes</taxon>
        <taxon>Anguillidae</taxon>
        <taxon>Anguilla</taxon>
    </lineage>
</organism>
<proteinExistence type="predicted"/>
<name>A0A0E9P512_ANGAN</name>
<reference evidence="1" key="1">
    <citation type="submission" date="2014-11" db="EMBL/GenBank/DDBJ databases">
        <authorList>
            <person name="Amaro Gonzalez C."/>
        </authorList>
    </citation>
    <scope>NUCLEOTIDE SEQUENCE</scope>
</reference>
<evidence type="ECO:0000313" key="1">
    <source>
        <dbReference type="EMBL" id="JAG99380.1"/>
    </source>
</evidence>
<accession>A0A0E9P512</accession>
<dbReference type="EMBL" id="GBXM01109196">
    <property type="protein sequence ID" value="JAG99380.1"/>
    <property type="molecule type" value="Transcribed_RNA"/>
</dbReference>
<reference evidence="1" key="2">
    <citation type="journal article" date="2015" name="Fish Shellfish Immunol.">
        <title>Early steps in the European eel (Anguilla anguilla)-Vibrio vulnificus interaction in the gills: Role of the RtxA13 toxin.</title>
        <authorList>
            <person name="Callol A."/>
            <person name="Pajuelo D."/>
            <person name="Ebbesson L."/>
            <person name="Teles M."/>
            <person name="MacKenzie S."/>
            <person name="Amaro C."/>
        </authorList>
    </citation>
    <scope>NUCLEOTIDE SEQUENCE</scope>
</reference>
<dbReference type="AlphaFoldDB" id="A0A0E9P512"/>